<dbReference type="Pfam" id="PF09640">
    <property type="entry name" value="DUF2027"/>
    <property type="match status" value="1"/>
</dbReference>
<dbReference type="Pfam" id="PF01713">
    <property type="entry name" value="Smr"/>
    <property type="match status" value="1"/>
</dbReference>
<dbReference type="PROSITE" id="PS50828">
    <property type="entry name" value="SMR"/>
    <property type="match status" value="1"/>
</dbReference>
<dbReference type="Proteomes" id="UP000003167">
    <property type="component" value="Unassembled WGS sequence"/>
</dbReference>
<feature type="domain" description="Smr" evidence="1">
    <location>
        <begin position="328"/>
        <end position="399"/>
    </location>
</feature>
<dbReference type="RefSeq" id="WP_008563634.1">
    <property type="nucleotide sequence ID" value="NZ_JH594500.1"/>
</dbReference>
<dbReference type="OrthoDB" id="1524810at2"/>
<gene>
    <name evidence="2" type="ORF">HMPREF9944_00061</name>
</gene>
<dbReference type="EMBL" id="AGEK01000005">
    <property type="protein sequence ID" value="EHO74824.1"/>
    <property type="molecule type" value="Genomic_DNA"/>
</dbReference>
<evidence type="ECO:0000313" key="3">
    <source>
        <dbReference type="Proteomes" id="UP000003167"/>
    </source>
</evidence>
<dbReference type="PATRIC" id="fig|999422.3.peg.59"/>
<dbReference type="InterPro" id="IPR018598">
    <property type="entry name" value="DUF2027"/>
</dbReference>
<dbReference type="SUPFAM" id="SSF158949">
    <property type="entry name" value="Smr-associated domain-like"/>
    <property type="match status" value="1"/>
</dbReference>
<dbReference type="Gene3D" id="3.30.1370.110">
    <property type="match status" value="1"/>
</dbReference>
<accession>H1HIR7</accession>
<dbReference type="STRING" id="999422.HMPREF9944_00061"/>
<proteinExistence type="predicted"/>
<dbReference type="HOGENOM" id="CLU_049728_0_0_10"/>
<keyword evidence="3" id="KW-1185">Reference proteome</keyword>
<comment type="caution">
    <text evidence="2">The sequence shown here is derived from an EMBL/GenBank/DDBJ whole genome shotgun (WGS) entry which is preliminary data.</text>
</comment>
<dbReference type="AlphaFoldDB" id="H1HIR7"/>
<evidence type="ECO:0000259" key="1">
    <source>
        <dbReference type="PROSITE" id="PS50828"/>
    </source>
</evidence>
<dbReference type="InterPro" id="IPR036781">
    <property type="entry name" value="Smr_assoc-like_sf"/>
</dbReference>
<dbReference type="Gene3D" id="2.60.40.1600">
    <property type="entry name" value="Smr-associated-like"/>
    <property type="match status" value="1"/>
</dbReference>
<protein>
    <recommendedName>
        <fullName evidence="1">Smr domain-containing protein</fullName>
    </recommendedName>
</protein>
<evidence type="ECO:0000313" key="2">
    <source>
        <dbReference type="EMBL" id="EHO74824.1"/>
    </source>
</evidence>
<dbReference type="InterPro" id="IPR036063">
    <property type="entry name" value="Smr_dom_sf"/>
</dbReference>
<name>H1HIR7_9BACT</name>
<reference evidence="2 3" key="1">
    <citation type="submission" date="2011-12" db="EMBL/GenBank/DDBJ databases">
        <title>The Genome Sequence of Prevotella maculosa OT 289.</title>
        <authorList>
            <consortium name="The Broad Institute Genome Sequencing Platform"/>
            <person name="Earl A."/>
            <person name="Ward D."/>
            <person name="Feldgarden M."/>
            <person name="Gevers D."/>
            <person name="Izard J."/>
            <person name="Blanton J.M."/>
            <person name="Mathney J."/>
            <person name="Tanner A.C."/>
            <person name="Dewhirst F.E."/>
            <person name="Young S.K."/>
            <person name="Zeng Q."/>
            <person name="Gargeya S."/>
            <person name="Fitzgerald M."/>
            <person name="Haas B."/>
            <person name="Abouelleil A."/>
            <person name="Alvarado L."/>
            <person name="Arachchi H.M."/>
            <person name="Berlin A."/>
            <person name="Chapman S.B."/>
            <person name="Gearin G."/>
            <person name="Goldberg J."/>
            <person name="Griggs A."/>
            <person name="Gujja S."/>
            <person name="Hansen M."/>
            <person name="Heiman D."/>
            <person name="Howarth C."/>
            <person name="Larimer J."/>
            <person name="Lui A."/>
            <person name="MacDonald P.J.P."/>
            <person name="McCowen C."/>
            <person name="Montmayeur A."/>
            <person name="Murphy C."/>
            <person name="Neiman D."/>
            <person name="Pearson M."/>
            <person name="Priest M."/>
            <person name="Roberts A."/>
            <person name="Saif S."/>
            <person name="Shea T."/>
            <person name="Sisk P."/>
            <person name="Stolte C."/>
            <person name="Sykes S."/>
            <person name="Wortman J."/>
            <person name="Nusbaum C."/>
            <person name="Birren B."/>
        </authorList>
    </citation>
    <scope>NUCLEOTIDE SEQUENCE [LARGE SCALE GENOMIC DNA]</scope>
    <source>
        <strain evidence="2 3">OT 289</strain>
    </source>
</reference>
<organism evidence="2 3">
    <name type="scientific">Segatella maculosa OT 289</name>
    <dbReference type="NCBI Taxonomy" id="999422"/>
    <lineage>
        <taxon>Bacteria</taxon>
        <taxon>Pseudomonadati</taxon>
        <taxon>Bacteroidota</taxon>
        <taxon>Bacteroidia</taxon>
        <taxon>Bacteroidales</taxon>
        <taxon>Prevotellaceae</taxon>
        <taxon>Segatella</taxon>
    </lineage>
</organism>
<sequence length="399" mass="45214">MKKGDKVRFLSETGGGKVVGFQGKDIVLVEDEDGFEIPFPINDVVVVGNEDYTTSKLVQAKAVAVEQKQGNAISQDNRSIKSLMREGQDEMANAFDGRYDVIDDTKAVSYKAPIEERKGGNTLSAYIAFVPIDIKEVTSTRFETYFVNDSNYYKQFSYLAAEGNSWKLKYQGEAEPNTKLYIEEFGRETLNDLTHIAIQLIAYKREKSFILKPSIAVQFRLDPVKFYKLHTFQDNPFFESPALLHDIIVNDVPVKPLVVDAKELKHEMYAGAAQKIAVQAQADGYVRRYENRQKKGHPFQAKHRNDDIVVIDLHADALLDTTAGMSSLDILNYQLTKFREVLAEHEGKKGQKLVFIHGKGGGVLRNAIVNELRYKYKKYTYQDASFQEYGYGATQVTIR</sequence>
<dbReference type="InterPro" id="IPR002625">
    <property type="entry name" value="Smr_dom"/>
</dbReference>